<protein>
    <submittedName>
        <fullName evidence="10">Neu5Ac permease</fullName>
    </submittedName>
</protein>
<feature type="transmembrane region" description="Helical" evidence="8">
    <location>
        <begin position="449"/>
        <end position="476"/>
    </location>
</feature>
<dbReference type="InterPro" id="IPR004681">
    <property type="entry name" value="TRAP_DctM"/>
</dbReference>
<dbReference type="InterPro" id="IPR010656">
    <property type="entry name" value="DctM"/>
</dbReference>
<feature type="transmembrane region" description="Helical" evidence="8">
    <location>
        <begin position="6"/>
        <end position="28"/>
    </location>
</feature>
<keyword evidence="11" id="KW-1185">Reference proteome</keyword>
<feature type="transmembrane region" description="Helical" evidence="8">
    <location>
        <begin position="406"/>
        <end position="437"/>
    </location>
</feature>
<keyword evidence="5 8" id="KW-1133">Transmembrane helix</keyword>
<reference evidence="11" key="1">
    <citation type="submission" date="2015-07" db="EMBL/GenBank/DDBJ databases">
        <authorList>
            <person name="Rodrigo-Torres Lidia"/>
            <person name="Arahal R.David."/>
        </authorList>
    </citation>
    <scope>NUCLEOTIDE SEQUENCE [LARGE SCALE GENOMIC DNA]</scope>
    <source>
        <strain evidence="11">CECT 4801</strain>
    </source>
</reference>
<keyword evidence="4 8" id="KW-0812">Transmembrane</keyword>
<dbReference type="RefSeq" id="WP_055653807.1">
    <property type="nucleotide sequence ID" value="NZ_CXST01000001.1"/>
</dbReference>
<dbReference type="EMBL" id="CXST01000001">
    <property type="protein sequence ID" value="CTQ41921.1"/>
    <property type="molecule type" value="Genomic_DNA"/>
</dbReference>
<dbReference type="OrthoDB" id="7339120at2"/>
<feature type="transmembrane region" description="Helical" evidence="8">
    <location>
        <begin position="365"/>
        <end position="386"/>
    </location>
</feature>
<accession>A0A0M6XVQ1</accession>
<organism evidence="10 11">
    <name type="scientific">Roseibium aggregatum</name>
    <dbReference type="NCBI Taxonomy" id="187304"/>
    <lineage>
        <taxon>Bacteria</taxon>
        <taxon>Pseudomonadati</taxon>
        <taxon>Pseudomonadota</taxon>
        <taxon>Alphaproteobacteria</taxon>
        <taxon>Hyphomicrobiales</taxon>
        <taxon>Stappiaceae</taxon>
        <taxon>Roseibium</taxon>
    </lineage>
</organism>
<dbReference type="Pfam" id="PF06808">
    <property type="entry name" value="DctM"/>
    <property type="match status" value="1"/>
</dbReference>
<feature type="transmembrane region" description="Helical" evidence="8">
    <location>
        <begin position="488"/>
        <end position="516"/>
    </location>
</feature>
<evidence type="ECO:0000313" key="11">
    <source>
        <dbReference type="Proteomes" id="UP000048926"/>
    </source>
</evidence>
<evidence type="ECO:0000256" key="8">
    <source>
        <dbReference type="SAM" id="Phobius"/>
    </source>
</evidence>
<keyword evidence="6 8" id="KW-0472">Membrane</keyword>
<sequence>MTADIIWLIILALSVFACILSGVPVLLAIAGAPTIVALVAAATGHFDLVFFQAVPQRVYGVMTNPLLLAVPLFVLMGLLLEKSRQAERMLQSLTAAMGGQQSALALSVVLVSALIAASTGIIGATIVMLGTITLPALLAAGVNKHMSSGLICASGTLGQIIPPSIVLILLGDQVSNAYFEAQQEAGNFAPDPVTVGDLFAGALIPGLLLVALYAAYVLLRLRRASPKGQEAKTPTSKPRVSGRELFRDIAPTLGLIIAVLGSILIGIATPTEAASVGVAGAVLIAAAGSDGKVARVAMACAAFAILLLILRRLGLFGLEFEGGRISWTTLTIVSVAMTAAAFVMLAIAAASLIRGGVLVPALRETVTITGMIFGIVIAASILSLVFRGFNGDEHVAELLHALPGGAYGMLLLTMLVIFLLGFILEFVEIIFIVVPIVGPIILQSDISPVWFAVLIALNLQTSFLTPPFGFALFYFRSVAPADIRTSDIYVSVIPFVAIQLLALGLVAAFPALATLLPDVLF</sequence>
<feature type="transmembrane region" description="Helical" evidence="8">
    <location>
        <begin position="198"/>
        <end position="219"/>
    </location>
</feature>
<evidence type="ECO:0000259" key="9">
    <source>
        <dbReference type="Pfam" id="PF06808"/>
    </source>
</evidence>
<evidence type="ECO:0000256" key="1">
    <source>
        <dbReference type="ARBA" id="ARBA00004429"/>
    </source>
</evidence>
<evidence type="ECO:0000256" key="6">
    <source>
        <dbReference type="ARBA" id="ARBA00023136"/>
    </source>
</evidence>
<feature type="domain" description="TRAP C4-dicarboxylate transport system permease DctM subunit" evidence="9">
    <location>
        <begin position="14"/>
        <end position="355"/>
    </location>
</feature>
<comment type="function">
    <text evidence="7">Part of the tripartite ATP-independent periplasmic (TRAP) transport system.</text>
</comment>
<feature type="transmembrane region" description="Helical" evidence="8">
    <location>
        <begin position="273"/>
        <end position="289"/>
    </location>
</feature>
<dbReference type="GO" id="GO:0022857">
    <property type="term" value="F:transmembrane transporter activity"/>
    <property type="evidence" value="ECO:0007669"/>
    <property type="project" value="UniProtKB-UniRule"/>
</dbReference>
<evidence type="ECO:0000256" key="3">
    <source>
        <dbReference type="ARBA" id="ARBA00022519"/>
    </source>
</evidence>
<keyword evidence="3 7" id="KW-0997">Cell inner membrane</keyword>
<feature type="transmembrane region" description="Helical" evidence="8">
    <location>
        <begin position="296"/>
        <end position="313"/>
    </location>
</feature>
<evidence type="ECO:0000256" key="4">
    <source>
        <dbReference type="ARBA" id="ARBA00022692"/>
    </source>
</evidence>
<dbReference type="AlphaFoldDB" id="A0A0M6XVQ1"/>
<feature type="transmembrane region" description="Helical" evidence="8">
    <location>
        <begin position="249"/>
        <end position="267"/>
    </location>
</feature>
<feature type="transmembrane region" description="Helical" evidence="8">
    <location>
        <begin position="325"/>
        <end position="353"/>
    </location>
</feature>
<feature type="transmembrane region" description="Helical" evidence="8">
    <location>
        <begin position="149"/>
        <end position="170"/>
    </location>
</feature>
<keyword evidence="7" id="KW-0813">Transport</keyword>
<evidence type="ECO:0000256" key="5">
    <source>
        <dbReference type="ARBA" id="ARBA00022989"/>
    </source>
</evidence>
<comment type="subcellular location">
    <subcellularLocation>
        <location evidence="1 7">Cell inner membrane</location>
        <topology evidence="1 7">Multi-pass membrane protein</topology>
    </subcellularLocation>
</comment>
<evidence type="ECO:0000313" key="10">
    <source>
        <dbReference type="EMBL" id="CTQ41921.1"/>
    </source>
</evidence>
<keyword evidence="2" id="KW-1003">Cell membrane</keyword>
<proteinExistence type="predicted"/>
<dbReference type="Proteomes" id="UP000048926">
    <property type="component" value="Unassembled WGS sequence"/>
</dbReference>
<dbReference type="PANTHER" id="PTHR33362">
    <property type="entry name" value="SIALIC ACID TRAP TRANSPORTER PERMEASE PROTEIN SIAT-RELATED"/>
    <property type="match status" value="1"/>
</dbReference>
<dbReference type="STRING" id="187304.B0E33_28370"/>
<feature type="transmembrane region" description="Helical" evidence="8">
    <location>
        <begin position="121"/>
        <end position="142"/>
    </location>
</feature>
<dbReference type="PANTHER" id="PTHR33362:SF7">
    <property type="entry name" value="SLL1103 PROTEIN"/>
    <property type="match status" value="1"/>
</dbReference>
<evidence type="ECO:0000256" key="2">
    <source>
        <dbReference type="ARBA" id="ARBA00022475"/>
    </source>
</evidence>
<gene>
    <name evidence="10" type="primary">siaT_1</name>
    <name evidence="10" type="ORF">LAL4801_00341</name>
</gene>
<feature type="transmembrane region" description="Helical" evidence="8">
    <location>
        <begin position="92"/>
        <end position="115"/>
    </location>
</feature>
<evidence type="ECO:0000256" key="7">
    <source>
        <dbReference type="RuleBase" id="RU369079"/>
    </source>
</evidence>
<dbReference type="GO" id="GO:0005886">
    <property type="term" value="C:plasma membrane"/>
    <property type="evidence" value="ECO:0007669"/>
    <property type="project" value="UniProtKB-SubCell"/>
</dbReference>
<feature type="transmembrane region" description="Helical" evidence="8">
    <location>
        <begin position="59"/>
        <end position="80"/>
    </location>
</feature>
<name>A0A0M6XVQ1_9HYPH</name>